<evidence type="ECO:0000256" key="7">
    <source>
        <dbReference type="SAM" id="Phobius"/>
    </source>
</evidence>
<protein>
    <submittedName>
        <fullName evidence="8">Multidrug transporter</fullName>
    </submittedName>
</protein>
<dbReference type="Pfam" id="PF07690">
    <property type="entry name" value="MFS_1"/>
    <property type="match status" value="1"/>
</dbReference>
<evidence type="ECO:0000256" key="5">
    <source>
        <dbReference type="ARBA" id="ARBA00023136"/>
    </source>
</evidence>
<keyword evidence="6" id="KW-0325">Glycoprotein</keyword>
<feature type="transmembrane region" description="Helical" evidence="7">
    <location>
        <begin position="513"/>
        <end position="532"/>
    </location>
</feature>
<sequence>MVYTRPLTQIHIKPSSNDYELVSESKNDIEAYAKEEQIYQEALLQNCPSHLWYNETYTAGCPRPILVSSPHERQTLDLHEALTIAISDIVDRWWSDKDARLWERMPLKKDEEDLLKWLDDRVKTGELPPASERLGSWRPDFLVEDDDSKEENYRITEINARYSFNGFMHLVYGQQALNTAIPDNSTLVSATDSETVLNGLFELYDPKYPLHLLKGEEKGIDIHMFIDAAKRRFGLAPRLITPDDLRILPDETSDSGYRLFCTFSSDGSPGTATLVVGRETWEEVHQVGLELRQYEIMGMQPEILRQVSLRCFNDMRIILLVHDKRMLGIVRHEASRLVSRKVITSAQAESLQRGIVDTILPGSPEMRNILQNSETSSTLRNGYILKPIRSGKGDGIVFGNDISQKEWISILTKLSATEVPLEEACVVQRRIVPREYDLLLKASTGMLHAMATDIKKDSPPDLSDEAGTADSGPPVNEKALLRKLDLRLLPAVGVLYLLSFLDRSNAGNEYLTGLTLYFIGYVIFEIPCNIILKRTTPRLWLPTLTVAWGIVATLLGIVQNKTGFFIARFFLGVTESGLFPGVVYYFSMWYKRRERQYRISLFFSAASLAGAFGGILAYVGSKHFQKFRN</sequence>
<dbReference type="InterPro" id="IPR036259">
    <property type="entry name" value="MFS_trans_sf"/>
</dbReference>
<dbReference type="PANTHER" id="PTHR43791">
    <property type="entry name" value="PERMEASE-RELATED"/>
    <property type="match status" value="1"/>
</dbReference>
<keyword evidence="2" id="KW-0813">Transport</keyword>
<evidence type="ECO:0000313" key="8">
    <source>
        <dbReference type="EMBL" id="WZH46971.1"/>
    </source>
</evidence>
<dbReference type="Proteomes" id="UP001489902">
    <property type="component" value="Chromosome 4"/>
</dbReference>
<evidence type="ECO:0000313" key="9">
    <source>
        <dbReference type="Proteomes" id="UP001489902"/>
    </source>
</evidence>
<keyword evidence="5 7" id="KW-0472">Membrane</keyword>
<organism evidence="8 9">
    <name type="scientific">Fusarium acuminatum</name>
    <dbReference type="NCBI Taxonomy" id="5515"/>
    <lineage>
        <taxon>Eukaryota</taxon>
        <taxon>Fungi</taxon>
        <taxon>Dikarya</taxon>
        <taxon>Ascomycota</taxon>
        <taxon>Pezizomycotina</taxon>
        <taxon>Sordariomycetes</taxon>
        <taxon>Hypocreomycetidae</taxon>
        <taxon>Hypocreales</taxon>
        <taxon>Nectriaceae</taxon>
        <taxon>Fusarium</taxon>
        <taxon>Fusarium tricinctum species complex</taxon>
    </lineage>
</organism>
<evidence type="ECO:0000256" key="4">
    <source>
        <dbReference type="ARBA" id="ARBA00022989"/>
    </source>
</evidence>
<evidence type="ECO:0000256" key="3">
    <source>
        <dbReference type="ARBA" id="ARBA00022692"/>
    </source>
</evidence>
<evidence type="ECO:0000256" key="1">
    <source>
        <dbReference type="ARBA" id="ARBA00004141"/>
    </source>
</evidence>
<feature type="transmembrane region" description="Helical" evidence="7">
    <location>
        <begin position="564"/>
        <end position="587"/>
    </location>
</feature>
<keyword evidence="4 7" id="KW-1133">Transmembrane helix</keyword>
<dbReference type="EMBL" id="CP151263">
    <property type="protein sequence ID" value="WZH46971.1"/>
    <property type="molecule type" value="Genomic_DNA"/>
</dbReference>
<dbReference type="Gene3D" id="1.20.1250.20">
    <property type="entry name" value="MFS general substrate transporter like domains"/>
    <property type="match status" value="1"/>
</dbReference>
<evidence type="ECO:0000256" key="6">
    <source>
        <dbReference type="ARBA" id="ARBA00023180"/>
    </source>
</evidence>
<feature type="transmembrane region" description="Helical" evidence="7">
    <location>
        <begin position="539"/>
        <end position="558"/>
    </location>
</feature>
<dbReference type="SUPFAM" id="SSF103473">
    <property type="entry name" value="MFS general substrate transporter"/>
    <property type="match status" value="1"/>
</dbReference>
<dbReference type="InterPro" id="IPR011701">
    <property type="entry name" value="MFS"/>
</dbReference>
<gene>
    <name evidence="8" type="ORF">QYS62_008099</name>
</gene>
<proteinExistence type="predicted"/>
<dbReference type="SUPFAM" id="SSF56059">
    <property type="entry name" value="Glutathione synthetase ATP-binding domain-like"/>
    <property type="match status" value="1"/>
</dbReference>
<dbReference type="PANTHER" id="PTHR43791:SF22">
    <property type="entry name" value="TRANSPORTER, PUTATIVE (AFU_ORTHOLOGUE AFUA_6G11320)-RELATED"/>
    <property type="match status" value="1"/>
</dbReference>
<reference evidence="8 9" key="1">
    <citation type="submission" date="2024-04" db="EMBL/GenBank/DDBJ databases">
        <title>Complete genome sequence of Fusarium acuminatum.</title>
        <authorList>
            <person name="Lan B."/>
        </authorList>
    </citation>
    <scope>NUCLEOTIDE SEQUENCE [LARGE SCALE GENOMIC DNA]</scope>
    <source>
        <strain evidence="8">1A</strain>
    </source>
</reference>
<accession>A0ABZ2X2K1</accession>
<keyword evidence="3 7" id="KW-0812">Transmembrane</keyword>
<evidence type="ECO:0000256" key="2">
    <source>
        <dbReference type="ARBA" id="ARBA00022448"/>
    </source>
</evidence>
<comment type="subcellular location">
    <subcellularLocation>
        <location evidence="1">Membrane</location>
        <topology evidence="1">Multi-pass membrane protein</topology>
    </subcellularLocation>
</comment>
<keyword evidence="9" id="KW-1185">Reference proteome</keyword>
<name>A0ABZ2X2K1_9HYPO</name>
<feature type="transmembrane region" description="Helical" evidence="7">
    <location>
        <begin position="599"/>
        <end position="619"/>
    </location>
</feature>